<dbReference type="InterPro" id="IPR023828">
    <property type="entry name" value="Peptidase_S8_Ser-AS"/>
</dbReference>
<reference evidence="8" key="2">
    <citation type="journal article" date="2021" name="Microbiome">
        <title>Successional dynamics and alternative stable states in a saline activated sludge microbial community over 9 years.</title>
        <authorList>
            <person name="Wang Y."/>
            <person name="Ye J."/>
            <person name="Ju F."/>
            <person name="Liu L."/>
            <person name="Boyd J.A."/>
            <person name="Deng Y."/>
            <person name="Parks D.H."/>
            <person name="Jiang X."/>
            <person name="Yin X."/>
            <person name="Woodcroft B.J."/>
            <person name="Tyson G.W."/>
            <person name="Hugenholtz P."/>
            <person name="Polz M.F."/>
            <person name="Zhang T."/>
        </authorList>
    </citation>
    <scope>NUCLEOTIDE SEQUENCE</scope>
    <source>
        <strain evidence="8">HKST-UBA02</strain>
    </source>
</reference>
<dbReference type="Gene3D" id="3.40.50.200">
    <property type="entry name" value="Peptidase S8/S53 domain"/>
    <property type="match status" value="1"/>
</dbReference>
<evidence type="ECO:0000256" key="1">
    <source>
        <dbReference type="ARBA" id="ARBA00011073"/>
    </source>
</evidence>
<gene>
    <name evidence="8" type="ORF">KDA27_00950</name>
</gene>
<evidence type="ECO:0000313" key="9">
    <source>
        <dbReference type="Proteomes" id="UP000739538"/>
    </source>
</evidence>
<dbReference type="InterPro" id="IPR036852">
    <property type="entry name" value="Peptidase_S8/S53_dom_sf"/>
</dbReference>
<dbReference type="InterPro" id="IPR023827">
    <property type="entry name" value="Peptidase_S8_Asp-AS"/>
</dbReference>
<evidence type="ECO:0000259" key="7">
    <source>
        <dbReference type="Pfam" id="PF00082"/>
    </source>
</evidence>
<accession>A0A956SBF2</accession>
<feature type="active site" description="Charge relay system" evidence="5">
    <location>
        <position position="300"/>
    </location>
</feature>
<dbReference type="PROSITE" id="PS00138">
    <property type="entry name" value="SUBTILASE_SER"/>
    <property type="match status" value="1"/>
</dbReference>
<evidence type="ECO:0000256" key="6">
    <source>
        <dbReference type="RuleBase" id="RU003355"/>
    </source>
</evidence>
<keyword evidence="2 5" id="KW-0645">Protease</keyword>
<feature type="domain" description="Peptidase S8/S53" evidence="7">
    <location>
        <begin position="293"/>
        <end position="564"/>
    </location>
</feature>
<feature type="active site" description="Charge relay system" evidence="5">
    <location>
        <position position="510"/>
    </location>
</feature>
<name>A0A956SBF2_UNCEI</name>
<dbReference type="Proteomes" id="UP000739538">
    <property type="component" value="Unassembled WGS sequence"/>
</dbReference>
<dbReference type="EMBL" id="JAGQHS010000002">
    <property type="protein sequence ID" value="MCA9754340.1"/>
    <property type="molecule type" value="Genomic_DNA"/>
</dbReference>
<evidence type="ECO:0000256" key="3">
    <source>
        <dbReference type="ARBA" id="ARBA00022801"/>
    </source>
</evidence>
<dbReference type="InterPro" id="IPR015500">
    <property type="entry name" value="Peptidase_S8_subtilisin-rel"/>
</dbReference>
<dbReference type="GO" id="GO:0004252">
    <property type="term" value="F:serine-type endopeptidase activity"/>
    <property type="evidence" value="ECO:0007669"/>
    <property type="project" value="UniProtKB-UniRule"/>
</dbReference>
<comment type="similarity">
    <text evidence="1 5 6">Belongs to the peptidase S8 family.</text>
</comment>
<dbReference type="PRINTS" id="PR00723">
    <property type="entry name" value="SUBTILISIN"/>
</dbReference>
<dbReference type="Gene3D" id="2.60.120.260">
    <property type="entry name" value="Galactose-binding domain-like"/>
    <property type="match status" value="1"/>
</dbReference>
<dbReference type="PANTHER" id="PTHR43806:SF11">
    <property type="entry name" value="CEREVISIN-RELATED"/>
    <property type="match status" value="1"/>
</dbReference>
<keyword evidence="3 5" id="KW-0378">Hydrolase</keyword>
<dbReference type="InterPro" id="IPR022398">
    <property type="entry name" value="Peptidase_S8_His-AS"/>
</dbReference>
<keyword evidence="4 5" id="KW-0720">Serine protease</keyword>
<evidence type="ECO:0000256" key="4">
    <source>
        <dbReference type="ARBA" id="ARBA00022825"/>
    </source>
</evidence>
<proteinExistence type="inferred from homology"/>
<dbReference type="GO" id="GO:0006508">
    <property type="term" value="P:proteolysis"/>
    <property type="evidence" value="ECO:0007669"/>
    <property type="project" value="UniProtKB-KW"/>
</dbReference>
<evidence type="ECO:0000313" key="8">
    <source>
        <dbReference type="EMBL" id="MCA9754340.1"/>
    </source>
</evidence>
<dbReference type="PANTHER" id="PTHR43806">
    <property type="entry name" value="PEPTIDASE S8"/>
    <property type="match status" value="1"/>
</dbReference>
<dbReference type="InterPro" id="IPR000209">
    <property type="entry name" value="Peptidase_S8/S53_dom"/>
</dbReference>
<evidence type="ECO:0000256" key="5">
    <source>
        <dbReference type="PROSITE-ProRule" id="PRU01240"/>
    </source>
</evidence>
<feature type="active site" description="Charge relay system" evidence="5">
    <location>
        <position position="337"/>
    </location>
</feature>
<dbReference type="InterPro" id="IPR050131">
    <property type="entry name" value="Peptidase_S8_subtilisin-like"/>
</dbReference>
<dbReference type="PROSITE" id="PS51892">
    <property type="entry name" value="SUBTILASE"/>
    <property type="match status" value="1"/>
</dbReference>
<organism evidence="8 9">
    <name type="scientific">Eiseniibacteriota bacterium</name>
    <dbReference type="NCBI Taxonomy" id="2212470"/>
    <lineage>
        <taxon>Bacteria</taxon>
        <taxon>Candidatus Eiseniibacteriota</taxon>
    </lineage>
</organism>
<dbReference type="Pfam" id="PF00082">
    <property type="entry name" value="Peptidase_S8"/>
    <property type="match status" value="1"/>
</dbReference>
<evidence type="ECO:0000256" key="2">
    <source>
        <dbReference type="ARBA" id="ARBA00022670"/>
    </source>
</evidence>
<reference evidence="8" key="1">
    <citation type="submission" date="2020-04" db="EMBL/GenBank/DDBJ databases">
        <authorList>
            <person name="Zhang T."/>
        </authorList>
    </citation>
    <scope>NUCLEOTIDE SEQUENCE</scope>
    <source>
        <strain evidence="8">HKST-UBA02</strain>
    </source>
</reference>
<comment type="caution">
    <text evidence="8">The sequence shown here is derived from an EMBL/GenBank/DDBJ whole genome shotgun (WGS) entry which is preliminary data.</text>
</comment>
<protein>
    <submittedName>
        <fullName evidence="8">S8 family serine peptidase</fullName>
    </submittedName>
</protein>
<dbReference type="SUPFAM" id="SSF52743">
    <property type="entry name" value="Subtilisin-like"/>
    <property type="match status" value="1"/>
</dbReference>
<dbReference type="AlphaFoldDB" id="A0A956SBF2"/>
<sequence>MLRNSRRSLSEAAVRRLTAMAVAVVVSMSVRDAQAGSWTDPSGKHWDLTPVAGEWLLRFGPDGAGASQADDFTRLTTGVVVQRPLGAYTRTAIVEVPAEADAEFWNTAAASSLESAVSVHRDEEGFRKYFLPDRITVQFRPGISIAAAEEAIEAEGCRIVRRYRHPGYYQISVPGMTSPEVLGGPPIESTPGSGDDVVSSLRHVRYDGSRLEPLFEALRAWSARPEIRFAEPVYFGFDDALGDDALGDGLIETPNDPFFPNQWGLRNPGNGAWEETADVWADGAWWITKGDPDVVIAFVDTGMDLGHEDLAPNLFPQNGEDWDFLDPDNSPQDLDNHGTLVTGIASAVQGNALGISGYAPECRIMPLRVSLDEGEIAERVDAIQYCAARSPDVSGLVVNCSWGNSSGDFTSVRFAIQDAAAAGCVVVCSAGNSNSSVIYPARYPEPIAVGATSPCDERKRPGSCDGESWGSCFGPELDVVAPGVKIWTTDRTGNLGLSSTNYWAFFNGTSASAPFVSALAALVLSVDPSLGPEDVRAIIEGTADDEVGFASEDLPGFDEYMGWGRINGWKALVLATHPEGIEDDVEDPDPYWRHQAVLGDIDTWHLSEFDNHTVGGVRCWSSAAESSGTYLAGTDAALYLPDLWVPELGELRFWHRMEAYEITPTVGGDGGFLELSPDGGESWVLLSPEGGYDHTMQDLGGDPFPAGQPVFSGSFDWEEEIVDLSSYSDSPVRIRFRFGSRSEATGGEVGFGWRIDDVRVGLRDTSSVDSADGLGVGADGNGASSHPFGLAALEVPAVFHDGATVRFALDAAAEVHASVHTSDGRRVRDVSLGPGHVGQNEADLGELARDLSSGPYWLRLRAGGGHATARFVVVD</sequence>
<dbReference type="PROSITE" id="PS00137">
    <property type="entry name" value="SUBTILASE_HIS"/>
    <property type="match status" value="1"/>
</dbReference>
<dbReference type="PROSITE" id="PS00136">
    <property type="entry name" value="SUBTILASE_ASP"/>
    <property type="match status" value="1"/>
</dbReference>